<keyword evidence="1" id="KW-0614">Plasmid</keyword>
<proteinExistence type="predicted"/>
<evidence type="ECO:0000313" key="1">
    <source>
        <dbReference type="EMBL" id="ALS38968.1"/>
    </source>
</evidence>
<geneLocation type="plasmid" evidence="1">
    <name>kpn240-BG</name>
</geneLocation>
<accession>A0A1D6Y662</accession>
<dbReference type="AlphaFoldDB" id="A0A1D6Y662"/>
<protein>
    <submittedName>
        <fullName evidence="1">Conjugal transfer protein</fullName>
    </submittedName>
</protein>
<organism evidence="1">
    <name type="scientific">Klebsiella pneumoniae subsp. pneumoniae</name>
    <dbReference type="NCBI Taxonomy" id="72407"/>
    <lineage>
        <taxon>Bacteria</taxon>
        <taxon>Pseudomonadati</taxon>
        <taxon>Pseudomonadota</taxon>
        <taxon>Gammaproteobacteria</taxon>
        <taxon>Enterobacterales</taxon>
        <taxon>Enterobacteriaceae</taxon>
        <taxon>Klebsiella/Raoultella group</taxon>
        <taxon>Klebsiella</taxon>
        <taxon>Klebsiella pneumoniae complex</taxon>
    </lineage>
</organism>
<dbReference type="InterPro" id="IPR022073">
    <property type="entry name" value="T4BSS_DotH_IcmK"/>
</dbReference>
<sequence length="229" mass="24805">MASPAMTVVPRISAQTVNLSPGSSLPLVRTAVNHPSNLSFTDATGAPWPVAGKPTNPMTKDFDVYYIPDSPIVTIVAKRPYASGSITVLLKGLSVPISVEVTSGDTDSKSRVWTVDNRLDLRIPQRGPSARPMAAPESKIGLYDNTLQAFLDGTPPREAHRLKATGQVPDTTVWQLGDDLFIRTRAEIVDEYDQTLSSADGMHLFKLPVTPYVTFSVMGRSQALNITLE</sequence>
<dbReference type="Pfam" id="PF12293">
    <property type="entry name" value="T4BSS_DotH_IcmK"/>
    <property type="match status" value="1"/>
</dbReference>
<dbReference type="EMBL" id="KT852335">
    <property type="protein sequence ID" value="ALS38968.1"/>
    <property type="molecule type" value="Genomic_DNA"/>
</dbReference>
<reference evidence="1" key="1">
    <citation type="submission" date="2015-09" db="EMBL/GenBank/DDBJ databases">
        <title>Detection and characterisation of NDM-1-producing ST11 Klebsiella pneumoniae in Bulgaria.</title>
        <authorList>
            <person name="Britto Xavier B."/>
            <person name="Tomislav K."/>
        </authorList>
    </citation>
    <scope>NUCLEOTIDE SEQUENCE</scope>
    <source>
        <strain evidence="1">240-BG</strain>
        <plasmid evidence="1">kpn240-BG</plasmid>
    </source>
</reference>
<name>A0A1D6Y662_KLEPN</name>